<dbReference type="AlphaFoldDB" id="A0A133U3H0"/>
<feature type="transmembrane region" description="Helical" evidence="1">
    <location>
        <begin position="70"/>
        <end position="90"/>
    </location>
</feature>
<dbReference type="EMBL" id="LHXK01000085">
    <property type="protein sequence ID" value="KXA88728.1"/>
    <property type="molecule type" value="Genomic_DNA"/>
</dbReference>
<keyword evidence="1" id="KW-0812">Transmembrane</keyword>
<dbReference type="Pfam" id="PF12679">
    <property type="entry name" value="ABC2_membrane_2"/>
    <property type="match status" value="1"/>
</dbReference>
<evidence type="ECO:0000313" key="3">
    <source>
        <dbReference type="Proteomes" id="UP000070184"/>
    </source>
</evidence>
<keyword evidence="3" id="KW-1185">Reference proteome</keyword>
<gene>
    <name evidence="2" type="ORF">AKJ61_04305</name>
</gene>
<dbReference type="GO" id="GO:0140359">
    <property type="term" value="F:ABC-type transporter activity"/>
    <property type="evidence" value="ECO:0007669"/>
    <property type="project" value="InterPro"/>
</dbReference>
<dbReference type="GO" id="GO:0005886">
    <property type="term" value="C:plasma membrane"/>
    <property type="evidence" value="ECO:0007669"/>
    <property type="project" value="UniProtKB-SubCell"/>
</dbReference>
<evidence type="ECO:0000256" key="1">
    <source>
        <dbReference type="SAM" id="Phobius"/>
    </source>
</evidence>
<feature type="transmembrane region" description="Helical" evidence="1">
    <location>
        <begin position="111"/>
        <end position="131"/>
    </location>
</feature>
<feature type="transmembrane region" description="Helical" evidence="1">
    <location>
        <begin position="36"/>
        <end position="58"/>
    </location>
</feature>
<proteinExistence type="predicted"/>
<protein>
    <recommendedName>
        <fullName evidence="4">ABC-2 type transporter domain-containing protein</fullName>
    </recommendedName>
</protein>
<evidence type="ECO:0008006" key="4">
    <source>
        <dbReference type="Google" id="ProtNLM"/>
    </source>
</evidence>
<evidence type="ECO:0000313" key="2">
    <source>
        <dbReference type="EMBL" id="KXA88728.1"/>
    </source>
</evidence>
<feature type="transmembrane region" description="Helical" evidence="1">
    <location>
        <begin position="182"/>
        <end position="205"/>
    </location>
</feature>
<comment type="caution">
    <text evidence="2">The sequence shown here is derived from an EMBL/GenBank/DDBJ whole genome shotgun (WGS) entry which is preliminary data.</text>
</comment>
<dbReference type="PANTHER" id="PTHR37305">
    <property type="entry name" value="INTEGRAL MEMBRANE PROTEIN-RELATED"/>
    <property type="match status" value="1"/>
</dbReference>
<keyword evidence="1" id="KW-0472">Membrane</keyword>
<sequence length="327" mass="35198">MGKMNKVGETPNPGRWGQIRAIFKYEILWNLRKKKVLAMFIIAIVLTSLDLLFPALWGEGGPNPNFLIENLGPGSFIMILLAVTVAMSSISGEFEEKTIIPLASKPVSRKIIYFGKLLAMLTVLFIIYIVLDAYLLIGGRILYGPQTGMTAVIIALPFITTLSTAVWVGVTLLIGSATKSSTIAAVGTIGLFFALGMIGGLVPVLTSASGQPLNYLPGSGESGQASGDFIQGPTPENLSINTGVDSLPRNFLLYSNDPTAQVTIREQRFSLENIENTQGPSPSVTIRTRTEQLSQVLTRSGIVALAYIIALNLFSLTLFKRSEVTEG</sequence>
<reference evidence="2 3" key="1">
    <citation type="journal article" date="2016" name="Sci. Rep.">
        <title>Metabolic traits of an uncultured archaeal lineage -MSBL1- from brine pools of the Red Sea.</title>
        <authorList>
            <person name="Mwirichia R."/>
            <person name="Alam I."/>
            <person name="Rashid M."/>
            <person name="Vinu M."/>
            <person name="Ba-Alawi W."/>
            <person name="Anthony Kamau A."/>
            <person name="Kamanda Ngugi D."/>
            <person name="Goker M."/>
            <person name="Klenk H.P."/>
            <person name="Bajic V."/>
            <person name="Stingl U."/>
        </authorList>
    </citation>
    <scope>NUCLEOTIDE SEQUENCE [LARGE SCALE GENOMIC DNA]</scope>
    <source>
        <strain evidence="2">SCGC-AAA259B11</strain>
    </source>
</reference>
<dbReference type="Proteomes" id="UP000070184">
    <property type="component" value="Unassembled WGS sequence"/>
</dbReference>
<dbReference type="PANTHER" id="PTHR37305:SF1">
    <property type="entry name" value="MEMBRANE PROTEIN"/>
    <property type="match status" value="1"/>
</dbReference>
<keyword evidence="1" id="KW-1133">Transmembrane helix</keyword>
<organism evidence="2 3">
    <name type="scientific">candidate division MSBL1 archaeon SCGC-AAA259B11</name>
    <dbReference type="NCBI Taxonomy" id="1698260"/>
    <lineage>
        <taxon>Archaea</taxon>
        <taxon>Methanobacteriati</taxon>
        <taxon>Methanobacteriota</taxon>
        <taxon>candidate division MSBL1</taxon>
    </lineage>
</organism>
<name>A0A133U3H0_9EURY</name>
<feature type="transmembrane region" description="Helical" evidence="1">
    <location>
        <begin position="151"/>
        <end position="175"/>
    </location>
</feature>
<accession>A0A133U3H0</accession>
<feature type="transmembrane region" description="Helical" evidence="1">
    <location>
        <begin position="301"/>
        <end position="319"/>
    </location>
</feature>